<dbReference type="RefSeq" id="WP_074754353.1">
    <property type="nucleotide sequence ID" value="NZ_FOGJ01000003.1"/>
</dbReference>
<sequence>MERKKFIRVPINKKAKQNYDLGILREDELETLVLPDKQFQELYEIGLFNMINTECNITIHEYKDEILELDRIPAAIEILTKLISENDNADLVEIKKMLELAVSLGTIVGFDF</sequence>
<reference evidence="1 2" key="1">
    <citation type="submission" date="2016-10" db="EMBL/GenBank/DDBJ databases">
        <authorList>
            <person name="de Groot N.N."/>
        </authorList>
    </citation>
    <scope>NUCLEOTIDE SEQUENCE [LARGE SCALE GENOMIC DNA]</scope>
    <source>
        <strain evidence="1 2">AR40</strain>
    </source>
</reference>
<gene>
    <name evidence="1" type="ORF">SAMN04487884_103129</name>
</gene>
<protein>
    <submittedName>
        <fullName evidence="1">Uncharacterized protein</fullName>
    </submittedName>
</protein>
<organism evidence="1 2">
    <name type="scientific">Butyrivibrio fibrisolvens</name>
    <dbReference type="NCBI Taxonomy" id="831"/>
    <lineage>
        <taxon>Bacteria</taxon>
        <taxon>Bacillati</taxon>
        <taxon>Bacillota</taxon>
        <taxon>Clostridia</taxon>
        <taxon>Lachnospirales</taxon>
        <taxon>Lachnospiraceae</taxon>
        <taxon>Butyrivibrio</taxon>
    </lineage>
</organism>
<evidence type="ECO:0000313" key="1">
    <source>
        <dbReference type="EMBL" id="SER23817.1"/>
    </source>
</evidence>
<name>A0A1H9MK33_BUTFI</name>
<dbReference type="AlphaFoldDB" id="A0A1H9MK33"/>
<accession>A0A1H9MK33</accession>
<dbReference type="Proteomes" id="UP000182584">
    <property type="component" value="Unassembled WGS sequence"/>
</dbReference>
<dbReference type="OrthoDB" id="2087180at2"/>
<proteinExistence type="predicted"/>
<dbReference type="EMBL" id="FOGJ01000003">
    <property type="protein sequence ID" value="SER23817.1"/>
    <property type="molecule type" value="Genomic_DNA"/>
</dbReference>
<evidence type="ECO:0000313" key="2">
    <source>
        <dbReference type="Proteomes" id="UP000182584"/>
    </source>
</evidence>